<feature type="domain" description="O-methyltransferase C-terminal" evidence="4">
    <location>
        <begin position="119"/>
        <end position="326"/>
    </location>
</feature>
<dbReference type="InterPro" id="IPR012967">
    <property type="entry name" value="COMT_dimerisation"/>
</dbReference>
<dbReference type="RefSeq" id="WP_038081824.1">
    <property type="nucleotide sequence ID" value="NZ_JHEG04000001.1"/>
</dbReference>
<dbReference type="InterPro" id="IPR016461">
    <property type="entry name" value="COMT-like"/>
</dbReference>
<dbReference type="Gene3D" id="1.10.10.10">
    <property type="entry name" value="Winged helix-like DNA-binding domain superfamily/Winged helix DNA-binding domain"/>
    <property type="match status" value="1"/>
</dbReference>
<keyword evidence="1 7" id="KW-0489">Methyltransferase</keyword>
<evidence type="ECO:0000313" key="8">
    <source>
        <dbReference type="Proteomes" id="UP000029738"/>
    </source>
</evidence>
<evidence type="ECO:0000313" key="7">
    <source>
        <dbReference type="EMBL" id="KIE09994.1"/>
    </source>
</evidence>
<keyword evidence="3" id="KW-0949">S-adenosyl-L-methionine</keyword>
<dbReference type="Pfam" id="PF08100">
    <property type="entry name" value="Dimerisation"/>
    <property type="match status" value="1"/>
</dbReference>
<dbReference type="EMBL" id="JHEG04000001">
    <property type="protein sequence ID" value="KAF3885889.1"/>
    <property type="molecule type" value="Genomic_DNA"/>
</dbReference>
<keyword evidence="8" id="KW-1185">Reference proteome</keyword>
<sequence length="347" mass="38816">MTLSESTLTPRNTQFQLSAIEWVYAYWVSRCIYVVAKLGIADLLKDGSQHCDTLAVATETHSNSLYRVLRALASVGIFAETEPYCFQLTSQATCLQSDVPGSIRAEAILRGEEHYYKAWGNLMYSVQTGENAFEHLYGMNLFQYNDENPTQGHIFDRGMAESKDANADIMAAYDFSFINKLVDVGGGKGSLLTDILQAYPTMVGVLFDRPDVINRSQTFLSTAAMNARYQFVGGDFFETVPVGGDAYLLKHIIQDWDDRQALAILKRCHQAMNTQGRLLVIDFLIPPGNEFFASKFIDINMLVISPNGRIRSEAEFYQLFKAAGFKLTQIIPTKSEVSIIEGIKIVE</sequence>
<dbReference type="PROSITE" id="PS51683">
    <property type="entry name" value="SAM_OMT_II"/>
    <property type="match status" value="1"/>
</dbReference>
<dbReference type="PIRSF" id="PIRSF005739">
    <property type="entry name" value="O-mtase"/>
    <property type="match status" value="1"/>
</dbReference>
<dbReference type="PANTHER" id="PTHR43712:SF2">
    <property type="entry name" value="O-METHYLTRANSFERASE CICE"/>
    <property type="match status" value="1"/>
</dbReference>
<dbReference type="InterPro" id="IPR036390">
    <property type="entry name" value="WH_DNA-bd_sf"/>
</dbReference>
<dbReference type="Gene3D" id="1.10.287.1350">
    <property type="match status" value="1"/>
</dbReference>
<evidence type="ECO:0000256" key="1">
    <source>
        <dbReference type="ARBA" id="ARBA00022603"/>
    </source>
</evidence>
<evidence type="ECO:0000259" key="4">
    <source>
        <dbReference type="Pfam" id="PF00891"/>
    </source>
</evidence>
<name>A0A0C1QX14_9CYAN</name>
<dbReference type="AlphaFoldDB" id="A0A0C1QX14"/>
<gene>
    <name evidence="7" type="ORF">DA73_0215055</name>
    <name evidence="6" type="ORF">DA73_0400010720</name>
</gene>
<dbReference type="InterPro" id="IPR036388">
    <property type="entry name" value="WH-like_DNA-bd_sf"/>
</dbReference>
<dbReference type="SUPFAM" id="SSF46785">
    <property type="entry name" value="Winged helix' DNA-binding domain"/>
    <property type="match status" value="1"/>
</dbReference>
<evidence type="ECO:0000256" key="2">
    <source>
        <dbReference type="ARBA" id="ARBA00022679"/>
    </source>
</evidence>
<dbReference type="SUPFAM" id="SSF53335">
    <property type="entry name" value="S-adenosyl-L-methionine-dependent methyltransferases"/>
    <property type="match status" value="1"/>
</dbReference>
<dbReference type="GO" id="GO:0032259">
    <property type="term" value="P:methylation"/>
    <property type="evidence" value="ECO:0007669"/>
    <property type="project" value="UniProtKB-KW"/>
</dbReference>
<dbReference type="Gene3D" id="3.40.50.150">
    <property type="entry name" value="Vaccinia Virus protein VP39"/>
    <property type="match status" value="1"/>
</dbReference>
<organism evidence="7">
    <name type="scientific">Tolypothrix bouteillei VB521301</name>
    <dbReference type="NCBI Taxonomy" id="1479485"/>
    <lineage>
        <taxon>Bacteria</taxon>
        <taxon>Bacillati</taxon>
        <taxon>Cyanobacteriota</taxon>
        <taxon>Cyanophyceae</taxon>
        <taxon>Nostocales</taxon>
        <taxon>Tolypothrichaceae</taxon>
        <taxon>Tolypothrix</taxon>
    </lineage>
</organism>
<evidence type="ECO:0000313" key="6">
    <source>
        <dbReference type="EMBL" id="KAF3885889.1"/>
    </source>
</evidence>
<dbReference type="GO" id="GO:0008171">
    <property type="term" value="F:O-methyltransferase activity"/>
    <property type="evidence" value="ECO:0007669"/>
    <property type="project" value="InterPro"/>
</dbReference>
<dbReference type="GO" id="GO:0046983">
    <property type="term" value="F:protein dimerization activity"/>
    <property type="evidence" value="ECO:0007669"/>
    <property type="project" value="InterPro"/>
</dbReference>
<reference evidence="7" key="1">
    <citation type="journal article" date="2015" name="Genome Announc.">
        <title>Draft Genome Sequence of Tolypothrix boutellei Strain VB521301.</title>
        <authorList>
            <person name="Chandrababunaidu M.M."/>
            <person name="Singh D."/>
            <person name="Sen D."/>
            <person name="Bhan S."/>
            <person name="Das S."/>
            <person name="Gupta A."/>
            <person name="Adhikary S.P."/>
            <person name="Tripathy S."/>
        </authorList>
    </citation>
    <scope>NUCLEOTIDE SEQUENCE</scope>
    <source>
        <strain evidence="7">VB521301</strain>
    </source>
</reference>
<dbReference type="PANTHER" id="PTHR43712">
    <property type="entry name" value="PUTATIVE (AFU_ORTHOLOGUE AFUA_4G14580)-RELATED"/>
    <property type="match status" value="1"/>
</dbReference>
<keyword evidence="2 7" id="KW-0808">Transferase</keyword>
<feature type="domain" description="O-methyltransferase dimerisation" evidence="5">
    <location>
        <begin position="23"/>
        <end position="95"/>
    </location>
</feature>
<dbReference type="Pfam" id="PF00891">
    <property type="entry name" value="Methyltransf_2"/>
    <property type="match status" value="1"/>
</dbReference>
<evidence type="ECO:0000259" key="5">
    <source>
        <dbReference type="Pfam" id="PF08100"/>
    </source>
</evidence>
<dbReference type="STRING" id="1479485.DA73_0215055"/>
<dbReference type="InterPro" id="IPR001077">
    <property type="entry name" value="COMT_C"/>
</dbReference>
<reference evidence="6" key="2">
    <citation type="submission" date="2019-11" db="EMBL/GenBank/DDBJ databases">
        <title>Improved Assembly of Tolypothrix boutellei genome.</title>
        <authorList>
            <person name="Sarangi A.N."/>
            <person name="Mukherjee M."/>
            <person name="Ghosh S."/>
            <person name="Singh D."/>
            <person name="Das A."/>
            <person name="Kant S."/>
            <person name="Prusty A."/>
            <person name="Tripathy S."/>
        </authorList>
    </citation>
    <scope>NUCLEOTIDE SEQUENCE</scope>
    <source>
        <strain evidence="6">VB521301</strain>
    </source>
</reference>
<dbReference type="InterPro" id="IPR029063">
    <property type="entry name" value="SAM-dependent_MTases_sf"/>
</dbReference>
<dbReference type="Proteomes" id="UP000029738">
    <property type="component" value="Unassembled WGS sequence"/>
</dbReference>
<dbReference type="OrthoDB" id="7418600at2"/>
<comment type="caution">
    <text evidence="7">The sequence shown here is derived from an EMBL/GenBank/DDBJ whole genome shotgun (WGS) entry which is preliminary data.</text>
</comment>
<dbReference type="EMBL" id="JHEG02000048">
    <property type="protein sequence ID" value="KIE09994.1"/>
    <property type="molecule type" value="Genomic_DNA"/>
</dbReference>
<evidence type="ECO:0000256" key="3">
    <source>
        <dbReference type="ARBA" id="ARBA00022691"/>
    </source>
</evidence>
<accession>A0A0C1QX14</accession>
<protein>
    <submittedName>
        <fullName evidence="7">Methyltransferase</fullName>
    </submittedName>
</protein>
<proteinExistence type="predicted"/>